<organism evidence="1">
    <name type="scientific">Acinetobacter baumannii</name>
    <dbReference type="NCBI Taxonomy" id="470"/>
    <lineage>
        <taxon>Bacteria</taxon>
        <taxon>Pseudomonadati</taxon>
        <taxon>Pseudomonadota</taxon>
        <taxon>Gammaproteobacteria</taxon>
        <taxon>Moraxellales</taxon>
        <taxon>Moraxellaceae</taxon>
        <taxon>Acinetobacter</taxon>
        <taxon>Acinetobacter calcoaceticus/baumannii complex</taxon>
    </lineage>
</organism>
<sequence length="37" mass="4063">MKNTGINVSSHIGFGASHQRAIQLLDELHKALVLEFS</sequence>
<reference evidence="1" key="1">
    <citation type="submission" date="2015-09" db="EMBL/GenBank/DDBJ databases">
        <title>Conjugative plasmids carrying the sulphonamide resistance gene sul2.</title>
        <authorList>
            <person name="Hamidian M."/>
            <person name="Holt K.E."/>
            <person name="Pickard D."/>
            <person name="Hall R.M."/>
        </authorList>
    </citation>
    <scope>NUCLEOTIDE SEQUENCE</scope>
    <source>
        <strain evidence="1">D4</strain>
        <plasmid evidence="1">pD4</plasmid>
    </source>
</reference>
<dbReference type="AlphaFoldDB" id="A0A090BEN1"/>
<dbReference type="PATRIC" id="fig|470.1577.peg.2782"/>
<geneLocation type="plasmid" evidence="1">
    <name>pD4</name>
</geneLocation>
<protein>
    <submittedName>
        <fullName evidence="1">Uncharacterized protein</fullName>
    </submittedName>
</protein>
<proteinExistence type="predicted"/>
<evidence type="ECO:0000313" key="1">
    <source>
        <dbReference type="EMBL" id="ALG88292.1"/>
    </source>
</evidence>
<name>A0A090BEN1_ACIBA</name>
<dbReference type="EMBL" id="KT779035">
    <property type="protein sequence ID" value="ALG88292.1"/>
    <property type="molecule type" value="Genomic_DNA"/>
</dbReference>
<keyword evidence="1" id="KW-0614">Plasmid</keyword>
<accession>A0A090BEN1</accession>